<dbReference type="GO" id="GO:0005262">
    <property type="term" value="F:calcium channel activity"/>
    <property type="evidence" value="ECO:0007669"/>
    <property type="project" value="UniProtKB-KW"/>
</dbReference>
<feature type="region of interest" description="Disordered" evidence="18">
    <location>
        <begin position="82"/>
        <end position="103"/>
    </location>
</feature>
<feature type="compositionally biased region" description="Basic and acidic residues" evidence="18">
    <location>
        <begin position="124"/>
        <end position="137"/>
    </location>
</feature>
<keyword evidence="7" id="KW-0999">Mitochondrion inner membrane</keyword>
<evidence type="ECO:0000256" key="6">
    <source>
        <dbReference type="ARBA" id="ARBA00022692"/>
    </source>
</evidence>
<evidence type="ECO:0000256" key="3">
    <source>
        <dbReference type="ARBA" id="ARBA00022448"/>
    </source>
</evidence>
<dbReference type="PANTHER" id="PTHR13462">
    <property type="entry name" value="CALCIUM UNIPORTER PROTEIN, MITOCHONDRIAL"/>
    <property type="match status" value="1"/>
</dbReference>
<evidence type="ECO:0000256" key="13">
    <source>
        <dbReference type="ARBA" id="ARBA00023303"/>
    </source>
</evidence>
<evidence type="ECO:0000313" key="22">
    <source>
        <dbReference type="Proteomes" id="UP000250043"/>
    </source>
</evidence>
<evidence type="ECO:0000256" key="19">
    <source>
        <dbReference type="SAM" id="Phobius"/>
    </source>
</evidence>
<keyword evidence="12 19" id="KW-0472">Membrane</keyword>
<keyword evidence="8" id="KW-0106">Calcium</keyword>
<feature type="compositionally biased region" description="Acidic residues" evidence="18">
    <location>
        <begin position="467"/>
        <end position="476"/>
    </location>
</feature>
<keyword evidence="22" id="KW-1185">Reference proteome</keyword>
<evidence type="ECO:0000313" key="21">
    <source>
        <dbReference type="EMBL" id="OCH91170.1"/>
    </source>
</evidence>
<keyword evidence="3" id="KW-0813">Transport</keyword>
<evidence type="ECO:0000256" key="9">
    <source>
        <dbReference type="ARBA" id="ARBA00022989"/>
    </source>
</evidence>
<dbReference type="Pfam" id="PF04678">
    <property type="entry name" value="MCU"/>
    <property type="match status" value="1"/>
</dbReference>
<keyword evidence="11" id="KW-0496">Mitochondrion</keyword>
<evidence type="ECO:0000256" key="12">
    <source>
        <dbReference type="ARBA" id="ARBA00023136"/>
    </source>
</evidence>
<dbReference type="Proteomes" id="UP000250043">
    <property type="component" value="Unassembled WGS sequence"/>
</dbReference>
<feature type="compositionally biased region" description="Basic and acidic residues" evidence="18">
    <location>
        <begin position="430"/>
        <end position="463"/>
    </location>
</feature>
<dbReference type="OrthoDB" id="278338at2759"/>
<dbReference type="GO" id="GO:0036444">
    <property type="term" value="P:calcium import into the mitochondrion"/>
    <property type="evidence" value="ECO:0007669"/>
    <property type="project" value="TreeGrafter"/>
</dbReference>
<evidence type="ECO:0000256" key="2">
    <source>
        <dbReference type="ARBA" id="ARBA00005653"/>
    </source>
</evidence>
<organism evidence="21 22">
    <name type="scientific">Obba rivulosa</name>
    <dbReference type="NCBI Taxonomy" id="1052685"/>
    <lineage>
        <taxon>Eukaryota</taxon>
        <taxon>Fungi</taxon>
        <taxon>Dikarya</taxon>
        <taxon>Basidiomycota</taxon>
        <taxon>Agaricomycotina</taxon>
        <taxon>Agaricomycetes</taxon>
        <taxon>Polyporales</taxon>
        <taxon>Gelatoporiaceae</taxon>
        <taxon>Obba</taxon>
    </lineage>
</organism>
<evidence type="ECO:0000256" key="10">
    <source>
        <dbReference type="ARBA" id="ARBA00023065"/>
    </source>
</evidence>
<comment type="subunit">
    <text evidence="15">Homotetramer, assembles in a dimer or dimers configuration with two interfaces.</text>
</comment>
<evidence type="ECO:0000256" key="5">
    <source>
        <dbReference type="ARBA" id="ARBA00022673"/>
    </source>
</evidence>
<evidence type="ECO:0000256" key="4">
    <source>
        <dbReference type="ARBA" id="ARBA00022568"/>
    </source>
</evidence>
<evidence type="ECO:0000256" key="15">
    <source>
        <dbReference type="ARBA" id="ARBA00044966"/>
    </source>
</evidence>
<comment type="similarity">
    <text evidence="2">Belongs to the MCU (TC 1.A.77) family.</text>
</comment>
<gene>
    <name evidence="21" type="ORF">OBBRIDRAFT_729311</name>
</gene>
<reference evidence="21 22" key="1">
    <citation type="submission" date="2016-07" db="EMBL/GenBank/DDBJ databases">
        <title>Draft genome of the white-rot fungus Obba rivulosa 3A-2.</title>
        <authorList>
            <consortium name="DOE Joint Genome Institute"/>
            <person name="Miettinen O."/>
            <person name="Riley R."/>
            <person name="Acob R."/>
            <person name="Barry K."/>
            <person name="Cullen D."/>
            <person name="De Vries R."/>
            <person name="Hainaut M."/>
            <person name="Hatakka A."/>
            <person name="Henrissat B."/>
            <person name="Hilden K."/>
            <person name="Kuo R."/>
            <person name="Labutti K."/>
            <person name="Lipzen A."/>
            <person name="Makela M.R."/>
            <person name="Sandor L."/>
            <person name="Spatafora J.W."/>
            <person name="Grigoriev I.V."/>
            <person name="Hibbett D.S."/>
        </authorList>
    </citation>
    <scope>NUCLEOTIDE SEQUENCE [LARGE SCALE GENOMIC DNA]</scope>
    <source>
        <strain evidence="21 22">3A-2</strain>
    </source>
</reference>
<accession>A0A8E2B451</accession>
<keyword evidence="6 19" id="KW-0812">Transmembrane</keyword>
<keyword evidence="10" id="KW-0406">Ion transport</keyword>
<dbReference type="GO" id="GO:0051560">
    <property type="term" value="P:mitochondrial calcium ion homeostasis"/>
    <property type="evidence" value="ECO:0007669"/>
    <property type="project" value="InterPro"/>
</dbReference>
<sequence>MASSFCCLSRTRLPSQHVLFNLQGLPYSRRLGSFLDAERRWFSIHARAKRSPIQHIPSPRALYSGCGAVSSPSCSALHAALRPTATGQPGPTRRRNSTSAQGVENINVTHARFLAEAPHKAKFRKDEIPSDLDKAGAEESDSNTDGKGKLSPTSSHLFRLILPLAHLRSSPAGSHNPLSTNTRSHPPTVFLLHPSQPLAHVSQLILASLAPATPRIAFRSKTPGGRTFEWADSTDVADFVRDASRVSEFEIVIEGLPPRPDRQANTTDPGTGETTTISVEVPTFADRTRFLRRRLSTVERELEKMEGLKRLCDQEAHRGARRMALGGFGMLVVYWALVARLTFWDFGWDVMEPITYLSGLSTVILGYLWFLYQGREMSYSSILHHSISARREALYRERGLDIERWAELVREAKWLRREIARIAEDYDEHRWTEQAQKKQDAEDKEDREVRDARRVREEERDQTGVEPELDEEQEKR</sequence>
<comment type="catalytic activity">
    <reaction evidence="14">
        <text>Ca(2+)(in) = Ca(2+)(out)</text>
        <dbReference type="Rhea" id="RHEA:29671"/>
        <dbReference type="ChEBI" id="CHEBI:29108"/>
    </reaction>
</comment>
<feature type="transmembrane region" description="Helical" evidence="19">
    <location>
        <begin position="354"/>
        <end position="372"/>
    </location>
</feature>
<comment type="subcellular location">
    <subcellularLocation>
        <location evidence="1">Mitochondrion inner membrane</location>
        <topology evidence="1">Multi-pass membrane protein</topology>
    </subcellularLocation>
</comment>
<dbReference type="InterPro" id="IPR039055">
    <property type="entry name" value="MCU_fam"/>
</dbReference>
<dbReference type="AlphaFoldDB" id="A0A8E2B451"/>
<evidence type="ECO:0000256" key="7">
    <source>
        <dbReference type="ARBA" id="ARBA00022792"/>
    </source>
</evidence>
<comment type="function">
    <text evidence="17">Highly selective calcium channel localized to the inner mitochondrial membrane, which mediates calcium uptake into the mitochondrial matrix. Mitochondrial calcium homeostasis plays key roles in cellular physiology and regulates ATP production, cytoplasmic calcium signals and activation of cell death pathways. Sufficient to operate as a pore-forming channel without the need of calcium-sensor or auxiliary subunit.</text>
</comment>
<feature type="transmembrane region" description="Helical" evidence="19">
    <location>
        <begin position="323"/>
        <end position="342"/>
    </location>
</feature>
<dbReference type="InterPro" id="IPR006769">
    <property type="entry name" value="MCU_C"/>
</dbReference>
<feature type="domain" description="Calcium uniporter protein C-terminal" evidence="20">
    <location>
        <begin position="284"/>
        <end position="408"/>
    </location>
</feature>
<evidence type="ECO:0000256" key="1">
    <source>
        <dbReference type="ARBA" id="ARBA00004448"/>
    </source>
</evidence>
<keyword evidence="4" id="KW-0109">Calcium transport</keyword>
<evidence type="ECO:0000256" key="17">
    <source>
        <dbReference type="ARBA" id="ARBA00045938"/>
    </source>
</evidence>
<dbReference type="PANTHER" id="PTHR13462:SF10">
    <property type="entry name" value="CALCIUM UNIPORTER PROTEIN, MITOCHONDRIAL"/>
    <property type="match status" value="1"/>
</dbReference>
<evidence type="ECO:0000256" key="16">
    <source>
        <dbReference type="ARBA" id="ARBA00044981"/>
    </source>
</evidence>
<evidence type="ECO:0000256" key="8">
    <source>
        <dbReference type="ARBA" id="ARBA00022837"/>
    </source>
</evidence>
<protein>
    <recommendedName>
        <fullName evidence="16">Calcium uniporter protein, mitochondrial</fullName>
    </recommendedName>
</protein>
<evidence type="ECO:0000256" key="14">
    <source>
        <dbReference type="ARBA" id="ARBA00036634"/>
    </source>
</evidence>
<feature type="region of interest" description="Disordered" evidence="18">
    <location>
        <begin position="430"/>
        <end position="476"/>
    </location>
</feature>
<dbReference type="EMBL" id="KV722390">
    <property type="protein sequence ID" value="OCH91170.1"/>
    <property type="molecule type" value="Genomic_DNA"/>
</dbReference>
<proteinExistence type="inferred from homology"/>
<keyword evidence="13" id="KW-0407">Ion channel</keyword>
<keyword evidence="5" id="KW-0107">Calcium channel</keyword>
<dbReference type="GO" id="GO:0015292">
    <property type="term" value="F:uniporter activity"/>
    <property type="evidence" value="ECO:0007669"/>
    <property type="project" value="TreeGrafter"/>
</dbReference>
<evidence type="ECO:0000259" key="20">
    <source>
        <dbReference type="Pfam" id="PF04678"/>
    </source>
</evidence>
<feature type="region of interest" description="Disordered" evidence="18">
    <location>
        <begin position="124"/>
        <end position="152"/>
    </location>
</feature>
<name>A0A8E2B451_9APHY</name>
<dbReference type="GO" id="GO:1990246">
    <property type="term" value="C:uniplex complex"/>
    <property type="evidence" value="ECO:0007669"/>
    <property type="project" value="TreeGrafter"/>
</dbReference>
<evidence type="ECO:0000256" key="18">
    <source>
        <dbReference type="SAM" id="MobiDB-lite"/>
    </source>
</evidence>
<evidence type="ECO:0000256" key="11">
    <source>
        <dbReference type="ARBA" id="ARBA00023128"/>
    </source>
</evidence>
<keyword evidence="9 19" id="KW-1133">Transmembrane helix</keyword>